<feature type="transmembrane region" description="Helical" evidence="1">
    <location>
        <begin position="435"/>
        <end position="455"/>
    </location>
</feature>
<feature type="transmembrane region" description="Helical" evidence="1">
    <location>
        <begin position="288"/>
        <end position="308"/>
    </location>
</feature>
<keyword evidence="1" id="KW-0472">Membrane</keyword>
<organism evidence="2 3">
    <name type="scientific">Triparma laevis f. longispina</name>
    <dbReference type="NCBI Taxonomy" id="1714387"/>
    <lineage>
        <taxon>Eukaryota</taxon>
        <taxon>Sar</taxon>
        <taxon>Stramenopiles</taxon>
        <taxon>Ochrophyta</taxon>
        <taxon>Bolidophyceae</taxon>
        <taxon>Parmales</taxon>
        <taxon>Triparmaceae</taxon>
        <taxon>Triparma</taxon>
    </lineage>
</organism>
<accession>A0A9W7APM9</accession>
<feature type="transmembrane region" description="Helical" evidence="1">
    <location>
        <begin position="109"/>
        <end position="132"/>
    </location>
</feature>
<evidence type="ECO:0000313" key="2">
    <source>
        <dbReference type="EMBL" id="GMH76866.1"/>
    </source>
</evidence>
<dbReference type="AlphaFoldDB" id="A0A9W7APM9"/>
<feature type="transmembrane region" description="Helical" evidence="1">
    <location>
        <begin position="144"/>
        <end position="166"/>
    </location>
</feature>
<dbReference type="EMBL" id="BRXW01000783">
    <property type="protein sequence ID" value="GMH76866.1"/>
    <property type="molecule type" value="Genomic_DNA"/>
</dbReference>
<protein>
    <submittedName>
        <fullName evidence="2">Uncharacterized protein</fullName>
    </submittedName>
</protein>
<evidence type="ECO:0000256" key="1">
    <source>
        <dbReference type="SAM" id="Phobius"/>
    </source>
</evidence>
<keyword evidence="3" id="KW-1185">Reference proteome</keyword>
<reference evidence="3" key="1">
    <citation type="journal article" date="2023" name="Commun. Biol.">
        <title>Genome analysis of Parmales, the sister group of diatoms, reveals the evolutionary specialization of diatoms from phago-mixotrophs to photoautotrophs.</title>
        <authorList>
            <person name="Ban H."/>
            <person name="Sato S."/>
            <person name="Yoshikawa S."/>
            <person name="Yamada K."/>
            <person name="Nakamura Y."/>
            <person name="Ichinomiya M."/>
            <person name="Sato N."/>
            <person name="Blanc-Mathieu R."/>
            <person name="Endo H."/>
            <person name="Kuwata A."/>
            <person name="Ogata H."/>
        </authorList>
    </citation>
    <scope>NUCLEOTIDE SEQUENCE [LARGE SCALE GENOMIC DNA]</scope>
    <source>
        <strain evidence="3">NIES 3700</strain>
    </source>
</reference>
<sequence>MSSYGPSRPFTLSSPHRAPRNSIIAQCNLERRGHQRRRSFIGRVSGVTDRGSGVGNGGGYRLWERKYLHMTLLHLITGFSLVIFLLGAFGTLFISIGFTHPATLSINLSNMYCSIMILGLMCFVIFLVCIASRKSLIKITIPQLLRVWWFFNYLAPFLAFFSLSSFDFENTIGLWSEKFWDSKSYLWVRRLFCEGGTAETLCKVPSTVYAGGRSDVNAWCLSSFDSTDCYVIVQDGLNNMKIFSLVLSITLLTLGLILLTCVVLIIISLRRLIGTEFITSINLAHAETLGWLIIPVVPSLTAGILLYIHVSPVLLESRLVYVFFFIYAGFTTLNGFLGLLITHKSANSSAQIRRKLRTITVFIVSAVSSAIAAVMILVFGIVFWLDVSSTAISEKTKVDIACSFDYSDSCTGCPSSCDEWTKDQVLQVLRSSFKVVAALAVILFLYSLTNVRTGVSWLRWYRLHKVEYV</sequence>
<proteinExistence type="predicted"/>
<feature type="transmembrane region" description="Helical" evidence="1">
    <location>
        <begin position="71"/>
        <end position="97"/>
    </location>
</feature>
<keyword evidence="1" id="KW-1133">Transmembrane helix</keyword>
<dbReference type="OrthoDB" id="195528at2759"/>
<gene>
    <name evidence="2" type="ORF">TrLO_g5089</name>
</gene>
<feature type="transmembrane region" description="Helical" evidence="1">
    <location>
        <begin position="361"/>
        <end position="385"/>
    </location>
</feature>
<evidence type="ECO:0000313" key="3">
    <source>
        <dbReference type="Proteomes" id="UP001165122"/>
    </source>
</evidence>
<comment type="caution">
    <text evidence="2">The sequence shown here is derived from an EMBL/GenBank/DDBJ whole genome shotgun (WGS) entry which is preliminary data.</text>
</comment>
<feature type="transmembrane region" description="Helical" evidence="1">
    <location>
        <begin position="242"/>
        <end position="267"/>
    </location>
</feature>
<keyword evidence="1" id="KW-0812">Transmembrane</keyword>
<name>A0A9W7APM9_9STRA</name>
<dbReference type="Proteomes" id="UP001165122">
    <property type="component" value="Unassembled WGS sequence"/>
</dbReference>
<feature type="transmembrane region" description="Helical" evidence="1">
    <location>
        <begin position="320"/>
        <end position="341"/>
    </location>
</feature>